<dbReference type="EC" id="6.1.1.14" evidence="3"/>
<dbReference type="EMBL" id="ATBP01000016">
    <property type="protein sequence ID" value="ETR74214.1"/>
    <property type="molecule type" value="Genomic_DNA"/>
</dbReference>
<keyword evidence="6" id="KW-0547">Nucleotide-binding</keyword>
<comment type="caution">
    <text evidence="12">The sequence shown here is derived from an EMBL/GenBank/DDBJ whole genome shotgun (WGS) entry which is preliminary data.</text>
</comment>
<evidence type="ECO:0000256" key="8">
    <source>
        <dbReference type="ARBA" id="ARBA00022917"/>
    </source>
</evidence>
<gene>
    <name evidence="12" type="ORF">OMM_06456</name>
</gene>
<keyword evidence="8" id="KW-0648">Protein biosynthesis</keyword>
<evidence type="ECO:0000259" key="11">
    <source>
        <dbReference type="Pfam" id="PF05746"/>
    </source>
</evidence>
<evidence type="ECO:0000313" key="12">
    <source>
        <dbReference type="EMBL" id="ETR74214.1"/>
    </source>
</evidence>
<evidence type="ECO:0000313" key="13">
    <source>
        <dbReference type="Proteomes" id="UP000189670"/>
    </source>
</evidence>
<feature type="domain" description="DALR anticodon binding" evidence="11">
    <location>
        <begin position="338"/>
        <end position="437"/>
    </location>
</feature>
<dbReference type="InterPro" id="IPR006194">
    <property type="entry name" value="Gly-tRNA-synth_heterodimer"/>
</dbReference>
<dbReference type="GO" id="GO:0004814">
    <property type="term" value="F:arginine-tRNA ligase activity"/>
    <property type="evidence" value="ECO:0007669"/>
    <property type="project" value="InterPro"/>
</dbReference>
<keyword evidence="7" id="KW-0067">ATP-binding</keyword>
<dbReference type="Pfam" id="PF05746">
    <property type="entry name" value="DALR_1"/>
    <property type="match status" value="1"/>
</dbReference>
<comment type="similarity">
    <text evidence="2">Belongs to the class-II aminoacyl-tRNA synthetase family.</text>
</comment>
<organism evidence="12 13">
    <name type="scientific">Candidatus Magnetoglobus multicellularis str. Araruama</name>
    <dbReference type="NCBI Taxonomy" id="890399"/>
    <lineage>
        <taxon>Bacteria</taxon>
        <taxon>Pseudomonadati</taxon>
        <taxon>Thermodesulfobacteriota</taxon>
        <taxon>Desulfobacteria</taxon>
        <taxon>Desulfobacterales</taxon>
        <taxon>Desulfobacteraceae</taxon>
        <taxon>Candidatus Magnetoglobus</taxon>
    </lineage>
</organism>
<dbReference type="SUPFAM" id="SSF109604">
    <property type="entry name" value="HD-domain/PDEase-like"/>
    <property type="match status" value="1"/>
</dbReference>
<keyword evidence="9 12" id="KW-0030">Aminoacyl-tRNA synthetase</keyword>
<accession>A0A1V1PHG7</accession>
<proteinExistence type="inferred from homology"/>
<reference evidence="13" key="1">
    <citation type="submission" date="2012-11" db="EMBL/GenBank/DDBJ databases">
        <authorList>
            <person name="Lucero-Rivera Y.E."/>
            <person name="Tovar-Ramirez D."/>
        </authorList>
    </citation>
    <scope>NUCLEOTIDE SEQUENCE [LARGE SCALE GENOMIC DNA]</scope>
    <source>
        <strain evidence="13">Araruama</strain>
    </source>
</reference>
<dbReference type="GO" id="GO:0004820">
    <property type="term" value="F:glycine-tRNA ligase activity"/>
    <property type="evidence" value="ECO:0007669"/>
    <property type="project" value="UniProtKB-EC"/>
</dbReference>
<evidence type="ECO:0000256" key="1">
    <source>
        <dbReference type="ARBA" id="ARBA00004496"/>
    </source>
</evidence>
<comment type="subcellular location">
    <subcellularLocation>
        <location evidence="1">Cytoplasm</location>
    </subcellularLocation>
</comment>
<dbReference type="PRINTS" id="PR01045">
    <property type="entry name" value="TRNASYNTHGB"/>
</dbReference>
<dbReference type="PANTHER" id="PTHR30075:SF2">
    <property type="entry name" value="GLYCINE--TRNA LIGASE, CHLOROPLASTIC_MITOCHONDRIAL 2"/>
    <property type="match status" value="1"/>
</dbReference>
<comment type="catalytic activity">
    <reaction evidence="10">
        <text>tRNA(Gly) + glycine + ATP = glycyl-tRNA(Gly) + AMP + diphosphate</text>
        <dbReference type="Rhea" id="RHEA:16013"/>
        <dbReference type="Rhea" id="RHEA-COMP:9664"/>
        <dbReference type="Rhea" id="RHEA-COMP:9683"/>
        <dbReference type="ChEBI" id="CHEBI:30616"/>
        <dbReference type="ChEBI" id="CHEBI:33019"/>
        <dbReference type="ChEBI" id="CHEBI:57305"/>
        <dbReference type="ChEBI" id="CHEBI:78442"/>
        <dbReference type="ChEBI" id="CHEBI:78522"/>
        <dbReference type="ChEBI" id="CHEBI:456215"/>
        <dbReference type="EC" id="6.1.1.14"/>
    </reaction>
</comment>
<evidence type="ECO:0000256" key="9">
    <source>
        <dbReference type="ARBA" id="ARBA00023146"/>
    </source>
</evidence>
<evidence type="ECO:0000256" key="6">
    <source>
        <dbReference type="ARBA" id="ARBA00022741"/>
    </source>
</evidence>
<dbReference type="Proteomes" id="UP000189670">
    <property type="component" value="Unassembled WGS sequence"/>
</dbReference>
<protein>
    <recommendedName>
        <fullName evidence="3">glycine--tRNA ligase</fullName>
        <ecNumber evidence="3">6.1.1.14</ecNumber>
    </recommendedName>
</protein>
<dbReference type="InterPro" id="IPR015944">
    <property type="entry name" value="Gly-tRNA-synth_bsu"/>
</dbReference>
<evidence type="ECO:0000256" key="7">
    <source>
        <dbReference type="ARBA" id="ARBA00022840"/>
    </source>
</evidence>
<name>A0A1V1PHG7_9BACT</name>
<dbReference type="Pfam" id="PF02092">
    <property type="entry name" value="tRNA_synt_2f"/>
    <property type="match status" value="1"/>
</dbReference>
<dbReference type="InterPro" id="IPR008909">
    <property type="entry name" value="DALR_anticod-bd"/>
</dbReference>
<dbReference type="GO" id="GO:0005524">
    <property type="term" value="F:ATP binding"/>
    <property type="evidence" value="ECO:0007669"/>
    <property type="project" value="UniProtKB-KW"/>
</dbReference>
<evidence type="ECO:0000256" key="2">
    <source>
        <dbReference type="ARBA" id="ARBA00008226"/>
    </source>
</evidence>
<dbReference type="GO" id="GO:0006420">
    <property type="term" value="P:arginyl-tRNA aminoacylation"/>
    <property type="evidence" value="ECO:0007669"/>
    <property type="project" value="InterPro"/>
</dbReference>
<evidence type="ECO:0000256" key="5">
    <source>
        <dbReference type="ARBA" id="ARBA00022598"/>
    </source>
</evidence>
<sequence>MDIVTNLVEYPVACSGEFEELFLEVPSEVLICAMREHQKYFAVSQPNGQLMPCFIAVNNTPVKDMALVSKGHERVLRARLSDARFFFKGDLKEKPDTRVEKLKGVLFQKQLGTVYDKTLRIQKLSEYLAIQVNDDLSKKYINRAAWLCKSDLVSQVVNEFPKLQGIMGKIYAQKNHEHEAIAMAIQEHYQPTHSGGPLPKTRIGTLLAIADKMDTICGCFGVGLKPTGTTDPYALRRQGIGIIRMIQDQHLTLPIQKIIEHSITTLADKLILPQAEVISTVMDFFQTRISHMLTESGISKDIATSVLSADMTSIPDIWSRARALEKLKNEPDFEALAAAFKRVANILKAVDRNTLPDILPDLFEHDAETELYETCHRLESEIFTLIQSGRFDDALKTIASIRPNVDRFFDDVLVMSKDETLKNNRLKLLATISTLFERIADFSKIAG</sequence>
<dbReference type="GO" id="GO:0006426">
    <property type="term" value="P:glycyl-tRNA aminoacylation"/>
    <property type="evidence" value="ECO:0007669"/>
    <property type="project" value="InterPro"/>
</dbReference>
<dbReference type="GO" id="GO:0005829">
    <property type="term" value="C:cytosol"/>
    <property type="evidence" value="ECO:0007669"/>
    <property type="project" value="TreeGrafter"/>
</dbReference>
<evidence type="ECO:0000256" key="10">
    <source>
        <dbReference type="ARBA" id="ARBA00047937"/>
    </source>
</evidence>
<dbReference type="PROSITE" id="PS50861">
    <property type="entry name" value="AA_TRNA_LIGASE_II_GLYAB"/>
    <property type="match status" value="1"/>
</dbReference>
<dbReference type="PANTHER" id="PTHR30075">
    <property type="entry name" value="GLYCYL-TRNA SYNTHETASE"/>
    <property type="match status" value="1"/>
</dbReference>
<dbReference type="NCBIfam" id="TIGR00211">
    <property type="entry name" value="glyS"/>
    <property type="match status" value="1"/>
</dbReference>
<keyword evidence="4" id="KW-0963">Cytoplasm</keyword>
<dbReference type="AlphaFoldDB" id="A0A1V1PHG7"/>
<evidence type="ECO:0000256" key="3">
    <source>
        <dbReference type="ARBA" id="ARBA00012829"/>
    </source>
</evidence>
<evidence type="ECO:0000256" key="4">
    <source>
        <dbReference type="ARBA" id="ARBA00022490"/>
    </source>
</evidence>
<keyword evidence="5" id="KW-0436">Ligase</keyword>